<proteinExistence type="inferred from homology"/>
<dbReference type="Gene3D" id="3.20.20.140">
    <property type="entry name" value="Metal-dependent hydrolases"/>
    <property type="match status" value="1"/>
</dbReference>
<dbReference type="GO" id="GO:0044205">
    <property type="term" value="P:'de novo' UMP biosynthetic process"/>
    <property type="evidence" value="ECO:0007669"/>
    <property type="project" value="UniProtKB-UniRule"/>
</dbReference>
<evidence type="ECO:0000313" key="10">
    <source>
        <dbReference type="EMBL" id="SQI36344.1"/>
    </source>
</evidence>
<feature type="binding site" evidence="7">
    <location>
        <position position="96"/>
    </location>
    <ligand>
        <name>substrate</name>
    </ligand>
</feature>
<evidence type="ECO:0000256" key="4">
    <source>
        <dbReference type="ARBA" id="ARBA00022801"/>
    </source>
</evidence>
<dbReference type="UniPathway" id="UPA00070">
    <property type="reaction ID" value="UER00117"/>
</dbReference>
<feature type="domain" description="Dihydroorotase catalytic" evidence="9">
    <location>
        <begin position="53"/>
        <end position="238"/>
    </location>
</feature>
<keyword evidence="5 7" id="KW-0862">Zinc</keyword>
<dbReference type="AlphaFoldDB" id="A0A2X4XIA3"/>
<evidence type="ECO:0000259" key="9">
    <source>
        <dbReference type="Pfam" id="PF12890"/>
    </source>
</evidence>
<keyword evidence="3 7" id="KW-0479">Metal-binding</keyword>
<feature type="binding site" evidence="7">
    <location>
        <position position="181"/>
    </location>
    <ligand>
        <name>Zn(2+)</name>
        <dbReference type="ChEBI" id="CHEBI:29105"/>
        <label>2</label>
    </ligand>
</feature>
<dbReference type="GO" id="GO:0005737">
    <property type="term" value="C:cytoplasm"/>
    <property type="evidence" value="ECO:0007669"/>
    <property type="project" value="TreeGrafter"/>
</dbReference>
<evidence type="ECO:0000259" key="8">
    <source>
        <dbReference type="Pfam" id="PF07969"/>
    </source>
</evidence>
<comment type="catalytic activity">
    <reaction evidence="7">
        <text>(S)-dihydroorotate + H2O = N-carbamoyl-L-aspartate + H(+)</text>
        <dbReference type="Rhea" id="RHEA:24296"/>
        <dbReference type="ChEBI" id="CHEBI:15377"/>
        <dbReference type="ChEBI" id="CHEBI:15378"/>
        <dbReference type="ChEBI" id="CHEBI:30864"/>
        <dbReference type="ChEBI" id="CHEBI:32814"/>
        <dbReference type="EC" id="3.5.2.3"/>
    </reaction>
</comment>
<comment type="pathway">
    <text evidence="7">Pyrimidine metabolism; UMP biosynthesis via de novo pathway; (S)-dihydroorotate from bicarbonate: step 3/3.</text>
</comment>
<feature type="binding site" evidence="7">
    <location>
        <position position="280"/>
    </location>
    <ligand>
        <name>substrate</name>
    </ligand>
</feature>
<evidence type="ECO:0000256" key="2">
    <source>
        <dbReference type="ARBA" id="ARBA00010286"/>
    </source>
</evidence>
<dbReference type="NCBIfam" id="TIGR00857">
    <property type="entry name" value="pyrC_multi"/>
    <property type="match status" value="1"/>
</dbReference>
<dbReference type="CDD" id="cd01317">
    <property type="entry name" value="DHOase_IIa"/>
    <property type="match status" value="1"/>
</dbReference>
<feature type="binding site" evidence="7">
    <location>
        <position position="311"/>
    </location>
    <ligand>
        <name>substrate</name>
    </ligand>
</feature>
<dbReference type="HAMAP" id="MF_00220_B">
    <property type="entry name" value="PyrC_classI_B"/>
    <property type="match status" value="1"/>
</dbReference>
<dbReference type="GO" id="GO:0008270">
    <property type="term" value="F:zinc ion binding"/>
    <property type="evidence" value="ECO:0007669"/>
    <property type="project" value="UniProtKB-UniRule"/>
</dbReference>
<dbReference type="InterPro" id="IPR002195">
    <property type="entry name" value="Dihydroorotase_CS"/>
</dbReference>
<keyword evidence="11" id="KW-1185">Reference proteome</keyword>
<dbReference type="PROSITE" id="PS00483">
    <property type="entry name" value="DIHYDROOROTASE_2"/>
    <property type="match status" value="1"/>
</dbReference>
<comment type="cofactor">
    <cofactor evidence="7">
        <name>Zn(2+)</name>
        <dbReference type="ChEBI" id="CHEBI:29105"/>
    </cofactor>
    <text evidence="7">Binds 2 Zn(2+) ions per subunit.</text>
</comment>
<dbReference type="RefSeq" id="WP_111739321.1">
    <property type="nucleotide sequence ID" value="NZ_LR698987.1"/>
</dbReference>
<name>A0A2X4XIA3_9GAMM</name>
<dbReference type="SUPFAM" id="SSF51556">
    <property type="entry name" value="Metallo-dependent hydrolases"/>
    <property type="match status" value="1"/>
</dbReference>
<dbReference type="EC" id="3.5.2.3" evidence="7"/>
<comment type="caution">
    <text evidence="7">Lacks conserved residue(s) required for the propagation of feature annotation.</text>
</comment>
<protein>
    <recommendedName>
        <fullName evidence="7">Dihydroorotase</fullName>
        <shortName evidence="7">DHOase</shortName>
        <ecNumber evidence="7">3.5.2.3</ecNumber>
    </recommendedName>
</protein>
<dbReference type="InterPro" id="IPR011059">
    <property type="entry name" value="Metal-dep_hydrolase_composite"/>
</dbReference>
<feature type="domain" description="Amidohydrolase 3" evidence="8">
    <location>
        <begin position="348"/>
        <end position="425"/>
    </location>
</feature>
<reference evidence="10 11" key="1">
    <citation type="submission" date="2018-06" db="EMBL/GenBank/DDBJ databases">
        <authorList>
            <consortium name="Pathogen Informatics"/>
            <person name="Doyle S."/>
        </authorList>
    </citation>
    <scope>NUCLEOTIDE SEQUENCE [LARGE SCALE GENOMIC DNA]</scope>
    <source>
        <strain evidence="10 11">NCTC12151</strain>
    </source>
</reference>
<evidence type="ECO:0000313" key="11">
    <source>
        <dbReference type="Proteomes" id="UP000249005"/>
    </source>
</evidence>
<dbReference type="GO" id="GO:0004151">
    <property type="term" value="F:dihydroorotase activity"/>
    <property type="evidence" value="ECO:0007669"/>
    <property type="project" value="UniProtKB-UniRule"/>
</dbReference>
<comment type="similarity">
    <text evidence="2 7">Belongs to the metallo-dependent hydrolases superfamily. DHOase family. Class I DHOase subfamily.</text>
</comment>
<dbReference type="InterPro" id="IPR024403">
    <property type="entry name" value="DHOase_cat"/>
</dbReference>
<feature type="binding site" evidence="7">
    <location>
        <position position="234"/>
    </location>
    <ligand>
        <name>Zn(2+)</name>
        <dbReference type="ChEBI" id="CHEBI:29105"/>
        <label>2</label>
    </ligand>
</feature>
<comment type="function">
    <text evidence="1 7">Catalyzes the reversible cyclization of carbamoyl aspartate to dihydroorotate.</text>
</comment>
<dbReference type="PANTHER" id="PTHR43668:SF2">
    <property type="entry name" value="ALLANTOINASE"/>
    <property type="match status" value="1"/>
</dbReference>
<dbReference type="Pfam" id="PF12890">
    <property type="entry name" value="DHOase"/>
    <property type="match status" value="1"/>
</dbReference>
<dbReference type="InterPro" id="IPR032466">
    <property type="entry name" value="Metal_Hydrolase"/>
</dbReference>
<dbReference type="InterPro" id="IPR004722">
    <property type="entry name" value="DHOase"/>
</dbReference>
<evidence type="ECO:0000256" key="5">
    <source>
        <dbReference type="ARBA" id="ARBA00022833"/>
    </source>
</evidence>
<keyword evidence="4 7" id="KW-0378">Hydrolase</keyword>
<organism evidence="10 11">
    <name type="scientific">Leminorella richardii</name>
    <dbReference type="NCBI Taxonomy" id="158841"/>
    <lineage>
        <taxon>Bacteria</taxon>
        <taxon>Pseudomonadati</taxon>
        <taxon>Pseudomonadota</taxon>
        <taxon>Gammaproteobacteria</taxon>
        <taxon>Enterobacterales</taxon>
        <taxon>Budviciaceae</taxon>
        <taxon>Leminorella</taxon>
    </lineage>
</organism>
<gene>
    <name evidence="7 10" type="primary">pyrC</name>
    <name evidence="10" type="ORF">NCTC12151_00713</name>
</gene>
<feature type="binding site" evidence="7">
    <location>
        <position position="64"/>
    </location>
    <ligand>
        <name>Zn(2+)</name>
        <dbReference type="ChEBI" id="CHEBI:29105"/>
        <label>1</label>
    </ligand>
</feature>
<dbReference type="EMBL" id="LS483470">
    <property type="protein sequence ID" value="SQI36344.1"/>
    <property type="molecule type" value="Genomic_DNA"/>
</dbReference>
<dbReference type="InterPro" id="IPR013108">
    <property type="entry name" value="Amidohydro_3"/>
</dbReference>
<dbReference type="Pfam" id="PF07969">
    <property type="entry name" value="Amidohydro_3"/>
    <property type="match status" value="1"/>
</dbReference>
<evidence type="ECO:0000256" key="1">
    <source>
        <dbReference type="ARBA" id="ARBA00002368"/>
    </source>
</evidence>
<feature type="active site" evidence="7">
    <location>
        <position position="307"/>
    </location>
</feature>
<feature type="binding site" evidence="7">
    <location>
        <position position="154"/>
    </location>
    <ligand>
        <name>Zn(2+)</name>
        <dbReference type="ChEBI" id="CHEBI:29105"/>
        <label>2</label>
    </ligand>
</feature>
<dbReference type="KEGG" id="lri:NCTC12151_00713"/>
<feature type="binding site" evidence="7">
    <location>
        <begin position="64"/>
        <end position="66"/>
    </location>
    <ligand>
        <name>substrate</name>
    </ligand>
</feature>
<dbReference type="GO" id="GO:0006145">
    <property type="term" value="P:purine nucleobase catabolic process"/>
    <property type="evidence" value="ECO:0007669"/>
    <property type="project" value="TreeGrafter"/>
</dbReference>
<evidence type="ECO:0000256" key="6">
    <source>
        <dbReference type="ARBA" id="ARBA00022975"/>
    </source>
</evidence>
<feature type="binding site" evidence="7">
    <location>
        <position position="154"/>
    </location>
    <ligand>
        <name>Zn(2+)</name>
        <dbReference type="ChEBI" id="CHEBI:29105"/>
        <label>1</label>
    </ligand>
</feature>
<feature type="binding site" evidence="7">
    <location>
        <position position="62"/>
    </location>
    <ligand>
        <name>Zn(2+)</name>
        <dbReference type="ChEBI" id="CHEBI:29105"/>
        <label>1</label>
    </ligand>
</feature>
<dbReference type="InterPro" id="IPR050138">
    <property type="entry name" value="DHOase/Allantoinase_Hydrolase"/>
</dbReference>
<dbReference type="Proteomes" id="UP000249005">
    <property type="component" value="Chromosome 1"/>
</dbReference>
<evidence type="ECO:0000256" key="3">
    <source>
        <dbReference type="ARBA" id="ARBA00022723"/>
    </source>
</evidence>
<evidence type="ECO:0000256" key="7">
    <source>
        <dbReference type="HAMAP-Rule" id="MF_00220"/>
    </source>
</evidence>
<dbReference type="SUPFAM" id="SSF51338">
    <property type="entry name" value="Composite domain of metallo-dependent hydrolases"/>
    <property type="match status" value="1"/>
</dbReference>
<dbReference type="GO" id="GO:0004038">
    <property type="term" value="F:allantoinase activity"/>
    <property type="evidence" value="ECO:0007669"/>
    <property type="project" value="TreeGrafter"/>
</dbReference>
<accession>A0A2X4XIA3</accession>
<dbReference type="PANTHER" id="PTHR43668">
    <property type="entry name" value="ALLANTOINASE"/>
    <property type="match status" value="1"/>
</dbReference>
<keyword evidence="6 7" id="KW-0665">Pyrimidine biosynthesis</keyword>
<dbReference type="OrthoDB" id="5687299at2"/>
<sequence>MAQWLIQNGHLIDPANGIDDVLDVRVIDGVIAEVGKGLKSAAAEECIDASGLIVSPGFIDIHCHLREPGQEAKEDLLTGTASAAAGGYTTILTMANTRPVIDQAIIVEGMKNKIRQDGLVRVEITGAVTKGLEGKELAEIGDMALAGVRALSDDGNYVDDARLMRAALEYASMFDLPVISHSEDCCLVADGVMHEGCVSAKLGLKGRPAEAENIAVSRELMLAEMTGGHIHIAHVSSKGAVDLIRAAKAKGIKVTAEVTPHHLCLVDKSIESFDSVFKVNPPLRTNEHIVALLEGLKDGTLDAIATDHAPHAYEEKDCEFNEAPCGFAGFETAFSVLNSRFVTTGEWRVQDLIAKMTSGPAAAFDWKDRGHLSVGGLADLVLIDPKAEWIVDPQSLLTRGKSCPFSGMHMTGKVVSTMVNGRWVYRDGEIRRDC</sequence>
<feature type="binding site" evidence="7">
    <location>
        <position position="307"/>
    </location>
    <ligand>
        <name>Zn(2+)</name>
        <dbReference type="ChEBI" id="CHEBI:29105"/>
        <label>1</label>
    </ligand>
</feature>
<dbReference type="Gene3D" id="2.30.40.10">
    <property type="entry name" value="Urease, subunit C, domain 1"/>
    <property type="match status" value="1"/>
</dbReference>